<dbReference type="Pfam" id="PF07702">
    <property type="entry name" value="UTRA"/>
    <property type="match status" value="1"/>
</dbReference>
<dbReference type="AlphaFoldDB" id="A0A3D9KQZ5"/>
<dbReference type="PANTHER" id="PTHR44846:SF1">
    <property type="entry name" value="MANNOSYL-D-GLYCERATE TRANSPORT_METABOLISM SYSTEM REPRESSOR MNGR-RELATED"/>
    <property type="match status" value="1"/>
</dbReference>
<proteinExistence type="predicted"/>
<dbReference type="PROSITE" id="PS50949">
    <property type="entry name" value="HTH_GNTR"/>
    <property type="match status" value="1"/>
</dbReference>
<dbReference type="Gene3D" id="3.40.1410.10">
    <property type="entry name" value="Chorismate lyase-like"/>
    <property type="match status" value="1"/>
</dbReference>
<keyword evidence="1" id="KW-0805">Transcription regulation</keyword>
<dbReference type="GO" id="GO:0003700">
    <property type="term" value="F:DNA-binding transcription factor activity"/>
    <property type="evidence" value="ECO:0007669"/>
    <property type="project" value="InterPro"/>
</dbReference>
<dbReference type="PANTHER" id="PTHR44846">
    <property type="entry name" value="MANNOSYL-D-GLYCERATE TRANSPORT/METABOLISM SYSTEM REPRESSOR MNGR-RELATED"/>
    <property type="match status" value="1"/>
</dbReference>
<dbReference type="SUPFAM" id="SSF46785">
    <property type="entry name" value="Winged helix' DNA-binding domain"/>
    <property type="match status" value="1"/>
</dbReference>
<dbReference type="PRINTS" id="PR00035">
    <property type="entry name" value="HTHGNTR"/>
</dbReference>
<keyword evidence="2" id="KW-0238">DNA-binding</keyword>
<dbReference type="InterPro" id="IPR000524">
    <property type="entry name" value="Tscrpt_reg_HTH_GntR"/>
</dbReference>
<evidence type="ECO:0000256" key="2">
    <source>
        <dbReference type="ARBA" id="ARBA00023125"/>
    </source>
</evidence>
<keyword evidence="3" id="KW-0804">Transcription</keyword>
<dbReference type="Proteomes" id="UP000256977">
    <property type="component" value="Unassembled WGS sequence"/>
</dbReference>
<dbReference type="GO" id="GO:0003677">
    <property type="term" value="F:DNA binding"/>
    <property type="evidence" value="ECO:0007669"/>
    <property type="project" value="UniProtKB-KW"/>
</dbReference>
<comment type="caution">
    <text evidence="5">The sequence shown here is derived from an EMBL/GenBank/DDBJ whole genome shotgun (WGS) entry which is preliminary data.</text>
</comment>
<evidence type="ECO:0000256" key="1">
    <source>
        <dbReference type="ARBA" id="ARBA00023015"/>
    </source>
</evidence>
<dbReference type="InterPro" id="IPR036388">
    <property type="entry name" value="WH-like_DNA-bd_sf"/>
</dbReference>
<dbReference type="FunFam" id="1.10.10.10:FF:000079">
    <property type="entry name" value="GntR family transcriptional regulator"/>
    <property type="match status" value="1"/>
</dbReference>
<organism evidence="5 6">
    <name type="scientific">Cohnella phaseoli</name>
    <dbReference type="NCBI Taxonomy" id="456490"/>
    <lineage>
        <taxon>Bacteria</taxon>
        <taxon>Bacillati</taxon>
        <taxon>Bacillota</taxon>
        <taxon>Bacilli</taxon>
        <taxon>Bacillales</taxon>
        <taxon>Paenibacillaceae</taxon>
        <taxon>Cohnella</taxon>
    </lineage>
</organism>
<evidence type="ECO:0000313" key="6">
    <source>
        <dbReference type="Proteomes" id="UP000256977"/>
    </source>
</evidence>
<dbReference type="RefSeq" id="WP_116058550.1">
    <property type="nucleotide sequence ID" value="NZ_QRDZ01000001.1"/>
</dbReference>
<dbReference type="Pfam" id="PF00392">
    <property type="entry name" value="GntR"/>
    <property type="match status" value="1"/>
</dbReference>
<dbReference type="InterPro" id="IPR011663">
    <property type="entry name" value="UTRA"/>
</dbReference>
<dbReference type="InterPro" id="IPR028978">
    <property type="entry name" value="Chorismate_lyase_/UTRA_dom_sf"/>
</dbReference>
<dbReference type="SMART" id="SM00866">
    <property type="entry name" value="UTRA"/>
    <property type="match status" value="1"/>
</dbReference>
<feature type="domain" description="HTH gntR-type" evidence="4">
    <location>
        <begin position="8"/>
        <end position="76"/>
    </location>
</feature>
<keyword evidence="6" id="KW-1185">Reference proteome</keyword>
<dbReference type="CDD" id="cd07377">
    <property type="entry name" value="WHTH_GntR"/>
    <property type="match status" value="1"/>
</dbReference>
<sequence length="239" mass="27714">MIDKSNPLSLYHQLKQIISNKIQEGEWKVGDKLPSEAELCDLYQVSRITARRALSELEHEGMIEKKTGKGTFVRFSGINQELNRFYSFTNEVKLRGYTPSSKQLSLERVFPDNEVRHALTLPEGEQVYLIKRLRMADNEAIVIDRSYLPCRLFPGLDQYDFGQRSLYETLSEVYNVAANMAEETIDAVLISKEEADLLDIKKSSPCLLIKRIAYFGTLPVEFNYRIVNRDKYKYKIQLK</sequence>
<accession>A0A3D9KQZ5</accession>
<dbReference type="InterPro" id="IPR036390">
    <property type="entry name" value="WH_DNA-bd_sf"/>
</dbReference>
<evidence type="ECO:0000259" key="4">
    <source>
        <dbReference type="PROSITE" id="PS50949"/>
    </source>
</evidence>
<dbReference type="EMBL" id="QRDZ01000001">
    <property type="protein sequence ID" value="RED89080.1"/>
    <property type="molecule type" value="Genomic_DNA"/>
</dbReference>
<dbReference type="Gene3D" id="1.10.10.10">
    <property type="entry name" value="Winged helix-like DNA-binding domain superfamily/Winged helix DNA-binding domain"/>
    <property type="match status" value="1"/>
</dbReference>
<dbReference type="SMART" id="SM00345">
    <property type="entry name" value="HTH_GNTR"/>
    <property type="match status" value="1"/>
</dbReference>
<dbReference type="InterPro" id="IPR050679">
    <property type="entry name" value="Bact_HTH_transcr_reg"/>
</dbReference>
<evidence type="ECO:0000313" key="5">
    <source>
        <dbReference type="EMBL" id="RED89080.1"/>
    </source>
</evidence>
<dbReference type="SUPFAM" id="SSF64288">
    <property type="entry name" value="Chorismate lyase-like"/>
    <property type="match status" value="1"/>
</dbReference>
<dbReference type="OrthoDB" id="457376at2"/>
<protein>
    <submittedName>
        <fullName evidence="5">GntR family transcriptional regulator</fullName>
    </submittedName>
</protein>
<name>A0A3D9KQZ5_9BACL</name>
<dbReference type="GO" id="GO:0045892">
    <property type="term" value="P:negative regulation of DNA-templated transcription"/>
    <property type="evidence" value="ECO:0007669"/>
    <property type="project" value="TreeGrafter"/>
</dbReference>
<reference evidence="5 6" key="1">
    <citation type="submission" date="2018-07" db="EMBL/GenBank/DDBJ databases">
        <title>Genomic Encyclopedia of Type Strains, Phase III (KMG-III): the genomes of soil and plant-associated and newly described type strains.</title>
        <authorList>
            <person name="Whitman W."/>
        </authorList>
    </citation>
    <scope>NUCLEOTIDE SEQUENCE [LARGE SCALE GENOMIC DNA]</scope>
    <source>
        <strain evidence="5 6">CECT 7287</strain>
    </source>
</reference>
<evidence type="ECO:0000256" key="3">
    <source>
        <dbReference type="ARBA" id="ARBA00023163"/>
    </source>
</evidence>
<gene>
    <name evidence="5" type="ORF">DFP98_10151</name>
</gene>